<dbReference type="Proteomes" id="UP000720595">
    <property type="component" value="Unassembled WGS sequence"/>
</dbReference>
<organism evidence="2 3">
    <name type="scientific">Peptoniphilus gorbachii</name>
    <dbReference type="NCBI Taxonomy" id="411567"/>
    <lineage>
        <taxon>Bacteria</taxon>
        <taxon>Bacillati</taxon>
        <taxon>Bacillota</taxon>
        <taxon>Tissierellia</taxon>
        <taxon>Tissierellales</taxon>
        <taxon>Peptoniphilaceae</taxon>
        <taxon>Peptoniphilus</taxon>
    </lineage>
</organism>
<dbReference type="RefSeq" id="WP_205051474.1">
    <property type="nucleotide sequence ID" value="NZ_JAFBDH010000002.1"/>
</dbReference>
<feature type="chain" id="PRO_5045558649" evidence="1">
    <location>
        <begin position="20"/>
        <end position="156"/>
    </location>
</feature>
<feature type="signal peptide" evidence="1">
    <location>
        <begin position="1"/>
        <end position="19"/>
    </location>
</feature>
<evidence type="ECO:0000313" key="3">
    <source>
        <dbReference type="Proteomes" id="UP000720595"/>
    </source>
</evidence>
<evidence type="ECO:0000313" key="2">
    <source>
        <dbReference type="EMBL" id="MBM7549812.1"/>
    </source>
</evidence>
<protein>
    <submittedName>
        <fullName evidence="2">ABC-type Na+ efflux pump permease subunit</fullName>
    </submittedName>
</protein>
<keyword evidence="1" id="KW-0732">Signal</keyword>
<proteinExistence type="predicted"/>
<dbReference type="PROSITE" id="PS51257">
    <property type="entry name" value="PROKAR_LIPOPROTEIN"/>
    <property type="match status" value="1"/>
</dbReference>
<dbReference type="EMBL" id="JAFBDH010000002">
    <property type="protein sequence ID" value="MBM7549812.1"/>
    <property type="molecule type" value="Genomic_DNA"/>
</dbReference>
<gene>
    <name evidence="2" type="ORF">JOD41_000534</name>
</gene>
<keyword evidence="3" id="KW-1185">Reference proteome</keyword>
<name>A0ABS2MIG4_9FIRM</name>
<sequence>MRKKFLIMVIFLVFSIVLTSCSPNTTTEQTSSKKEEKIEIFDSNNKKIVETEEQEVLDYFGNLIGMSVGNINDKNFDDYFKEIPDDAIESYHFLLTSKREDKKATKIDFYIYENYPYITMEGMPLMPSALTWELSKEDLNYLKDRVQEWKDVDDNR</sequence>
<accession>A0ABS2MIG4</accession>
<evidence type="ECO:0000256" key="1">
    <source>
        <dbReference type="SAM" id="SignalP"/>
    </source>
</evidence>
<comment type="caution">
    <text evidence="2">The sequence shown here is derived from an EMBL/GenBank/DDBJ whole genome shotgun (WGS) entry which is preliminary data.</text>
</comment>
<reference evidence="2 3" key="1">
    <citation type="submission" date="2021-01" db="EMBL/GenBank/DDBJ databases">
        <title>Genomic Encyclopedia of Type Strains, Phase IV (KMG-IV): sequencing the most valuable type-strain genomes for metagenomic binning, comparative biology and taxonomic classification.</title>
        <authorList>
            <person name="Goeker M."/>
        </authorList>
    </citation>
    <scope>NUCLEOTIDE SEQUENCE [LARGE SCALE GENOMIC DNA]</scope>
    <source>
        <strain evidence="2 3">DSM 21461</strain>
    </source>
</reference>